<evidence type="ECO:0000313" key="2">
    <source>
        <dbReference type="Proteomes" id="UP000035680"/>
    </source>
</evidence>
<feature type="transmembrane region" description="Helical" evidence="1">
    <location>
        <begin position="262"/>
        <end position="288"/>
    </location>
</feature>
<reference evidence="3" key="2">
    <citation type="submission" date="2015-08" db="UniProtKB">
        <authorList>
            <consortium name="WormBaseParasite"/>
        </authorList>
    </citation>
    <scope>IDENTIFICATION</scope>
</reference>
<feature type="transmembrane region" description="Helical" evidence="1">
    <location>
        <begin position="187"/>
        <end position="207"/>
    </location>
</feature>
<dbReference type="WBParaSite" id="SVE_1958600.1">
    <property type="protein sequence ID" value="SVE_1958600.1"/>
    <property type="gene ID" value="SVE_1958600"/>
</dbReference>
<evidence type="ECO:0000256" key="1">
    <source>
        <dbReference type="SAM" id="Phobius"/>
    </source>
</evidence>
<accession>A0A0K0G4C6</accession>
<dbReference type="AlphaFoldDB" id="A0A0K0G4C6"/>
<name>A0A0K0G4C6_STRVS</name>
<feature type="transmembrane region" description="Helical" evidence="1">
    <location>
        <begin position="63"/>
        <end position="84"/>
    </location>
</feature>
<protein>
    <submittedName>
        <fullName evidence="3">G_PROTEIN_RECEP_F1_2 domain-containing protein</fullName>
    </submittedName>
</protein>
<proteinExistence type="predicted"/>
<sequence>MYNRSILTLLTKEFYPINKNYYFAAIQYEISMSIVLIPNIYFLYATLTCTAFNKRRRLKKTVLLFNVLNILYIVNNLIISSYYLGEYHNGGLIRVRICFYMRRIQMLLFSFINTTPLVLSVERYFNVFSKNDLQRYIVFVVFILVNFPSFMVIASVFFQSDIAWIPDEVCTFTKIPTSPTLSKIIDLIFYFTLGIPLIVGIINFFMIKRLKLRALIYPNFISKNNQNKTIFINLIIQTFQPFLGQWPTILFYYYVYLTGNNIYIVWRILDGFTALSLVSNIFLSIIFLKDVRQAIFRKASNKVVKDVTNVGAIKV</sequence>
<reference evidence="2" key="1">
    <citation type="submission" date="2014-07" db="EMBL/GenBank/DDBJ databases">
        <authorList>
            <person name="Martin A.A"/>
            <person name="De Silva N."/>
        </authorList>
    </citation>
    <scope>NUCLEOTIDE SEQUENCE</scope>
</reference>
<keyword evidence="1" id="KW-0812">Transmembrane</keyword>
<keyword evidence="2" id="KW-1185">Reference proteome</keyword>
<keyword evidence="1" id="KW-0472">Membrane</keyword>
<keyword evidence="1" id="KW-1133">Transmembrane helix</keyword>
<feature type="transmembrane region" description="Helical" evidence="1">
    <location>
        <begin position="104"/>
        <end position="125"/>
    </location>
</feature>
<organism evidence="2 3">
    <name type="scientific">Strongyloides venezuelensis</name>
    <name type="common">Threadworm</name>
    <dbReference type="NCBI Taxonomy" id="75913"/>
    <lineage>
        <taxon>Eukaryota</taxon>
        <taxon>Metazoa</taxon>
        <taxon>Ecdysozoa</taxon>
        <taxon>Nematoda</taxon>
        <taxon>Chromadorea</taxon>
        <taxon>Rhabditida</taxon>
        <taxon>Tylenchina</taxon>
        <taxon>Panagrolaimomorpha</taxon>
        <taxon>Strongyloidoidea</taxon>
        <taxon>Strongyloididae</taxon>
        <taxon>Strongyloides</taxon>
    </lineage>
</organism>
<feature type="transmembrane region" description="Helical" evidence="1">
    <location>
        <begin position="20"/>
        <end position="42"/>
    </location>
</feature>
<feature type="transmembrane region" description="Helical" evidence="1">
    <location>
        <begin position="230"/>
        <end position="256"/>
    </location>
</feature>
<dbReference type="Proteomes" id="UP000035680">
    <property type="component" value="Unassembled WGS sequence"/>
</dbReference>
<evidence type="ECO:0000313" key="3">
    <source>
        <dbReference type="WBParaSite" id="SVE_1958600.1"/>
    </source>
</evidence>
<feature type="transmembrane region" description="Helical" evidence="1">
    <location>
        <begin position="137"/>
        <end position="158"/>
    </location>
</feature>